<dbReference type="AlphaFoldDB" id="A0AA37SHU8"/>
<dbReference type="InterPro" id="IPR002559">
    <property type="entry name" value="Transposase_11"/>
</dbReference>
<feature type="domain" description="Transposase IS4-like" evidence="1">
    <location>
        <begin position="2"/>
        <end position="91"/>
    </location>
</feature>
<protein>
    <recommendedName>
        <fullName evidence="1">Transposase IS4-like domain-containing protein</fullName>
    </recommendedName>
</protein>
<evidence type="ECO:0000313" key="3">
    <source>
        <dbReference type="Proteomes" id="UP001156708"/>
    </source>
</evidence>
<organism evidence="2 3">
    <name type="scientific">Gluconobacter sphaericus NBRC 12467</name>
    <dbReference type="NCBI Taxonomy" id="1307951"/>
    <lineage>
        <taxon>Bacteria</taxon>
        <taxon>Pseudomonadati</taxon>
        <taxon>Pseudomonadota</taxon>
        <taxon>Alphaproteobacteria</taxon>
        <taxon>Acetobacterales</taxon>
        <taxon>Acetobacteraceae</taxon>
        <taxon>Gluconobacter</taxon>
    </lineage>
</organism>
<evidence type="ECO:0000313" key="2">
    <source>
        <dbReference type="EMBL" id="GLQ83986.1"/>
    </source>
</evidence>
<dbReference type="GO" id="GO:0003677">
    <property type="term" value="F:DNA binding"/>
    <property type="evidence" value="ECO:0007669"/>
    <property type="project" value="InterPro"/>
</dbReference>
<proteinExistence type="predicted"/>
<gene>
    <name evidence="2" type="ORF">GCM10007872_08940</name>
</gene>
<accession>A0AA37SHU8</accession>
<dbReference type="PANTHER" id="PTHR30007">
    <property type="entry name" value="PHP DOMAIN PROTEIN"/>
    <property type="match status" value="1"/>
</dbReference>
<dbReference type="GO" id="GO:0006313">
    <property type="term" value="P:DNA transposition"/>
    <property type="evidence" value="ECO:0007669"/>
    <property type="project" value="InterPro"/>
</dbReference>
<comment type="caution">
    <text evidence="2">The sequence shown here is derived from an EMBL/GenBank/DDBJ whole genome shotgun (WGS) entry which is preliminary data.</text>
</comment>
<dbReference type="Pfam" id="PF01609">
    <property type="entry name" value="DDE_Tnp_1"/>
    <property type="match status" value="1"/>
</dbReference>
<dbReference type="GO" id="GO:0004803">
    <property type="term" value="F:transposase activity"/>
    <property type="evidence" value="ECO:0007669"/>
    <property type="project" value="InterPro"/>
</dbReference>
<keyword evidence="3" id="KW-1185">Reference proteome</keyword>
<dbReference type="Proteomes" id="UP001156708">
    <property type="component" value="Unassembled WGS sequence"/>
</dbReference>
<sequence length="102" mass="12399">MILDAIRQRWPWVKHFFADGAYDRLQLMDKAAFHDFTVEIIRRSDTAKGFEILPRRWVVERTFGWMIRWRRLVRDYEQRIDVAEAMIHIAMGSLMLRRNAHP</sequence>
<dbReference type="EMBL" id="BSNZ01000006">
    <property type="protein sequence ID" value="GLQ83986.1"/>
    <property type="molecule type" value="Genomic_DNA"/>
</dbReference>
<evidence type="ECO:0000259" key="1">
    <source>
        <dbReference type="Pfam" id="PF01609"/>
    </source>
</evidence>
<reference evidence="3" key="1">
    <citation type="journal article" date="2019" name="Int. J. Syst. Evol. Microbiol.">
        <title>The Global Catalogue of Microorganisms (GCM) 10K type strain sequencing project: providing services to taxonomists for standard genome sequencing and annotation.</title>
        <authorList>
            <consortium name="The Broad Institute Genomics Platform"/>
            <consortium name="The Broad Institute Genome Sequencing Center for Infectious Disease"/>
            <person name="Wu L."/>
            <person name="Ma J."/>
        </authorList>
    </citation>
    <scope>NUCLEOTIDE SEQUENCE [LARGE SCALE GENOMIC DNA]</scope>
    <source>
        <strain evidence="3">NBRC 12467</strain>
    </source>
</reference>
<dbReference type="PANTHER" id="PTHR30007:SF0">
    <property type="entry name" value="TRANSPOSASE"/>
    <property type="match status" value="1"/>
</dbReference>
<name>A0AA37SHU8_9PROT</name>